<dbReference type="PANTHER" id="PTHR30504">
    <property type="entry name" value="GLUCANS BIOSYNTHESIS PROTEIN"/>
    <property type="match status" value="1"/>
</dbReference>
<proteinExistence type="inferred from homology"/>
<keyword evidence="7" id="KW-1185">Reference proteome</keyword>
<dbReference type="InterPro" id="IPR014438">
    <property type="entry name" value="Glucan_biosyn_MdoG/MdoD"/>
</dbReference>
<evidence type="ECO:0000256" key="2">
    <source>
        <dbReference type="ARBA" id="ARBA00005001"/>
    </source>
</evidence>
<dbReference type="SUPFAM" id="SSF81296">
    <property type="entry name" value="E set domains"/>
    <property type="match status" value="1"/>
</dbReference>
<name>A0ABT1MUM3_9RHOB</name>
<dbReference type="PANTHER" id="PTHR30504:SF2">
    <property type="entry name" value="GLUCANS BIOSYNTHESIS PROTEIN G"/>
    <property type="match status" value="1"/>
</dbReference>
<evidence type="ECO:0000313" key="7">
    <source>
        <dbReference type="Proteomes" id="UP001203945"/>
    </source>
</evidence>
<dbReference type="InterPro" id="IPR013783">
    <property type="entry name" value="Ig-like_fold"/>
</dbReference>
<reference evidence="6 7" key="1">
    <citation type="submission" date="2022-03" db="EMBL/GenBank/DDBJ databases">
        <authorList>
            <person name="He Y."/>
        </authorList>
    </citation>
    <scope>NUCLEOTIDE SEQUENCE [LARGE SCALE GENOMIC DNA]</scope>
    <source>
        <strain evidence="6 7">TK19116</strain>
    </source>
</reference>
<dbReference type="InterPro" id="IPR014718">
    <property type="entry name" value="GH-type_carb-bd"/>
</dbReference>
<accession>A0ABT1MUM3</accession>
<dbReference type="PIRSF" id="PIRSF006281">
    <property type="entry name" value="MdoG"/>
    <property type="match status" value="1"/>
</dbReference>
<comment type="similarity">
    <text evidence="3">Belongs to the OpgD/OpgG family.</text>
</comment>
<dbReference type="EMBL" id="JAKZEU010000007">
    <property type="protein sequence ID" value="MCQ0972023.1"/>
    <property type="molecule type" value="Genomic_DNA"/>
</dbReference>
<dbReference type="SUPFAM" id="SSF74650">
    <property type="entry name" value="Galactose mutarotase-like"/>
    <property type="match status" value="1"/>
</dbReference>
<evidence type="ECO:0000313" key="6">
    <source>
        <dbReference type="EMBL" id="MCQ0972023.1"/>
    </source>
</evidence>
<dbReference type="Proteomes" id="UP001203945">
    <property type="component" value="Unassembled WGS sequence"/>
</dbReference>
<dbReference type="Gene3D" id="2.70.98.10">
    <property type="match status" value="1"/>
</dbReference>
<evidence type="ECO:0000256" key="3">
    <source>
        <dbReference type="ARBA" id="ARBA00009284"/>
    </source>
</evidence>
<keyword evidence="4" id="KW-0574">Periplasm</keyword>
<organism evidence="6 7">
    <name type="scientific">Paracoccus albicereus</name>
    <dbReference type="NCBI Taxonomy" id="2922394"/>
    <lineage>
        <taxon>Bacteria</taxon>
        <taxon>Pseudomonadati</taxon>
        <taxon>Pseudomonadota</taxon>
        <taxon>Alphaproteobacteria</taxon>
        <taxon>Rhodobacterales</taxon>
        <taxon>Paracoccaceae</taxon>
        <taxon>Paracoccus</taxon>
    </lineage>
</organism>
<dbReference type="RefSeq" id="WP_255331028.1">
    <property type="nucleotide sequence ID" value="NZ_JAKZEU010000007.1"/>
</dbReference>
<evidence type="ECO:0000259" key="5">
    <source>
        <dbReference type="Pfam" id="PF04349"/>
    </source>
</evidence>
<comment type="caution">
    <text evidence="6">The sequence shown here is derived from an EMBL/GenBank/DDBJ whole genome shotgun (WGS) entry which is preliminary data.</text>
</comment>
<dbReference type="InterPro" id="IPR007444">
    <property type="entry name" value="Glucan_biosyn_MdoG_C"/>
</dbReference>
<dbReference type="InterPro" id="IPR014756">
    <property type="entry name" value="Ig_E-set"/>
</dbReference>
<evidence type="ECO:0000256" key="1">
    <source>
        <dbReference type="ARBA" id="ARBA00004418"/>
    </source>
</evidence>
<dbReference type="InterPro" id="IPR011013">
    <property type="entry name" value="Gal_mutarotase_sf_dom"/>
</dbReference>
<feature type="domain" description="Glucan biosynthesis periplasmic MdoG C-terminal" evidence="5">
    <location>
        <begin position="40"/>
        <end position="512"/>
    </location>
</feature>
<evidence type="ECO:0000256" key="4">
    <source>
        <dbReference type="ARBA" id="ARBA00022764"/>
    </source>
</evidence>
<dbReference type="Pfam" id="PF04349">
    <property type="entry name" value="MdoG"/>
    <property type="match status" value="1"/>
</dbReference>
<comment type="subcellular location">
    <subcellularLocation>
        <location evidence="1">Periplasm</location>
    </subcellularLocation>
</comment>
<dbReference type="Gene3D" id="2.60.40.10">
    <property type="entry name" value="Immunoglobulins"/>
    <property type="match status" value="1"/>
</dbReference>
<sequence length="514" mass="57767">MKRRDFIHSTGALMLAGGVSMPAFQARAQNAADEPAAGSFGFEEVAALAAERATRLYTQPVAEQVGSFADLDYDAYRAIRFRRDRDPFAELPNFGLDLLPPGSIFYEPINVSIVRNGTPRRLEFDPAMLEFDASQFPDGADLETVGDMGWSGFRLRTLLNRPGVMDEFLVFQGASYFRAVARGTLYGLSARGLAIKTGSPDGEEFPLFTDFWIHEPRPDAESIRIHAALDSRSLTAAFQFDVTPGDVTRMRTRLAIFPRVDLRETGIAPLTSMFWFSPASRRNVDDYRPAVHDSDGLQIHTGAGQALWRTLQSSNSLQISSFVDDGPKGFGLVQRNREFDDYQDAEARYDLRPSAWIEPEGDWGEGEVRLIEIPVENEFNDNIVAYWLPKDVMAKGERHDFRYTLSFASRLPRDLPVARVRDVRAGRSINDESIRSFIVDFDLAPFRDTLPQSKVTTSSGEIVHAYLKPLPEEDVLRLAFEFRPGNEKMVELQALLTDPDGLALSETWMTRWTA</sequence>
<gene>
    <name evidence="6" type="ORF">MLD63_16490</name>
</gene>
<protein>
    <submittedName>
        <fullName evidence="6">Glucan biosynthesis protein</fullName>
    </submittedName>
</protein>
<comment type="pathway">
    <text evidence="2">Glycan metabolism; osmoregulated periplasmic glucan (OPG) biosynthesis.</text>
</comment>